<evidence type="ECO:0000256" key="1">
    <source>
        <dbReference type="SAM" id="MobiDB-lite"/>
    </source>
</evidence>
<reference evidence="2" key="1">
    <citation type="submission" date="2020-07" db="EMBL/GenBank/DDBJ databases">
        <authorList>
            <person name="Lin J."/>
        </authorList>
    </citation>
    <scope>NUCLEOTIDE SEQUENCE</scope>
</reference>
<evidence type="ECO:0000313" key="2">
    <source>
        <dbReference type="EMBL" id="CAD1829141.1"/>
    </source>
</evidence>
<feature type="region of interest" description="Disordered" evidence="1">
    <location>
        <begin position="138"/>
        <end position="169"/>
    </location>
</feature>
<gene>
    <name evidence="2" type="ORF">CB5_LOCUS12352</name>
</gene>
<protein>
    <submittedName>
        <fullName evidence="2">Uncharacterized protein</fullName>
    </submittedName>
</protein>
<dbReference type="AlphaFoldDB" id="A0A6V7PE58"/>
<accession>A0A6V7PE58</accession>
<sequence length="541" mass="59798">MEKGKEKVIHRPAEKKAGNKIGDRSSSTHSRKAAPPRGLYAPSTSSCPLVPGAAASRQEMRALRPCPNQVFGVIEATYPCKHGSDDRSTSKKVLWADAAGCALTQTAFFHPEDPTLAPSSLTPCKPPLFDTSTPINKRRHHWKTAPSSQKTYKEALLTPSSSPPRQPRLPTIYSPSLPPSLGSLSFIGRCFQSLGRTHRAARCRDPISRRTAPARLGHFPQETIANGLVRRFGRFPSDFHARYSERDFVIFLPEWVPSDELLHRKVISLDDLRLRCFRWDLHFGASRPPLTYNVWIRLVSLPYECWSSRTVAALVGDFGRFIRADDFSVRMVDLTSNRCLISVNHLHDIPENLEITFGDLLRSVLIQLERWARREDDGHGIPPTRDDGLINPRIFASHPTTPGEATHDLSGDHRSGLRLGHVLLDLGGSPGLYWTTPSLGHAPRAQHDSGFCISWAGRLRSTYVCCGDHHPTTLPLLAADSTSFPPSDTREPPGSSVRLLNACEAPMYAAETITPTALPLLATDSISFPTSDTKEPSRSSA</sequence>
<feature type="compositionally biased region" description="Basic and acidic residues" evidence="1">
    <location>
        <begin position="1"/>
        <end position="23"/>
    </location>
</feature>
<name>A0A6V7PE58_ANACO</name>
<feature type="region of interest" description="Disordered" evidence="1">
    <location>
        <begin position="1"/>
        <end position="46"/>
    </location>
</feature>
<dbReference type="EMBL" id="LR862147">
    <property type="protein sequence ID" value="CAD1829141.1"/>
    <property type="molecule type" value="Genomic_DNA"/>
</dbReference>
<proteinExistence type="predicted"/>
<organism evidence="2">
    <name type="scientific">Ananas comosus var. bracteatus</name>
    <name type="common">red pineapple</name>
    <dbReference type="NCBI Taxonomy" id="296719"/>
    <lineage>
        <taxon>Eukaryota</taxon>
        <taxon>Viridiplantae</taxon>
        <taxon>Streptophyta</taxon>
        <taxon>Embryophyta</taxon>
        <taxon>Tracheophyta</taxon>
        <taxon>Spermatophyta</taxon>
        <taxon>Magnoliopsida</taxon>
        <taxon>Liliopsida</taxon>
        <taxon>Poales</taxon>
        <taxon>Bromeliaceae</taxon>
        <taxon>Bromelioideae</taxon>
        <taxon>Ananas</taxon>
    </lineage>
</organism>